<dbReference type="OrthoDB" id="9763933at2"/>
<name>A0A4Q0P157_9FLAO</name>
<feature type="chain" id="PRO_5020875968" description="Glycosyl hydrolase family 43" evidence="1">
    <location>
        <begin position="17"/>
        <end position="358"/>
    </location>
</feature>
<dbReference type="AlphaFoldDB" id="A0A4Q0P157"/>
<keyword evidence="3" id="KW-1185">Reference proteome</keyword>
<accession>A0A4Q0P157</accession>
<dbReference type="EMBL" id="QOVI01000001">
    <property type="protein sequence ID" value="RXG18336.1"/>
    <property type="molecule type" value="Genomic_DNA"/>
</dbReference>
<protein>
    <recommendedName>
        <fullName evidence="4">Glycosyl hydrolase family 43</fullName>
    </recommendedName>
</protein>
<dbReference type="InterPro" id="IPR050727">
    <property type="entry name" value="GH43_arabinanases"/>
</dbReference>
<comment type="caution">
    <text evidence="2">The sequence shown here is derived from an EMBL/GenBank/DDBJ whole genome shotgun (WGS) entry which is preliminary data.</text>
</comment>
<evidence type="ECO:0000313" key="3">
    <source>
        <dbReference type="Proteomes" id="UP000289821"/>
    </source>
</evidence>
<dbReference type="SUPFAM" id="SSF75005">
    <property type="entry name" value="Arabinanase/levansucrase/invertase"/>
    <property type="match status" value="2"/>
</dbReference>
<evidence type="ECO:0000256" key="1">
    <source>
        <dbReference type="SAM" id="SignalP"/>
    </source>
</evidence>
<evidence type="ECO:0008006" key="4">
    <source>
        <dbReference type="Google" id="ProtNLM"/>
    </source>
</evidence>
<sequence length="358" mass="40812">MVFLFRNNFFALTVLALLLANCNSIKNQAVKDSESSRSAYLMTYFKDDDHSLHLALSTDGYTFTDVNAGKPVVAGDTIASQKGIRDPHITRGPDGAFYVAMTDLHIFAKQKGYRETTWERPQDEYDWGNNRGFVLMKSYDLINWTNSNFLFDEHFPELKNIGCAWAPQTIYDPKADKMMVYFTMRLGHGLTKMYYAYTNDDFTEIITKPELLFTYPNPEVQVLDADIAPLEDGRYVMTYVAQENPGGIKLAFSDRANGGYAYDAEWIDQEPGSCEAPNVWKRIGEDKWVLMYDIFSINPHNFGFLETTDFKTFKNLGHFNEGVMKTTNFTSPKHGAVIQLSQTEAKALAAHYSMDLKF</sequence>
<dbReference type="PANTHER" id="PTHR43301">
    <property type="entry name" value="ARABINAN ENDO-1,5-ALPHA-L-ARABINOSIDASE"/>
    <property type="match status" value="1"/>
</dbReference>
<organism evidence="2 3">
    <name type="scientific">Leeuwenhoekiella aestuarii</name>
    <dbReference type="NCBI Taxonomy" id="2249426"/>
    <lineage>
        <taxon>Bacteria</taxon>
        <taxon>Pseudomonadati</taxon>
        <taxon>Bacteroidota</taxon>
        <taxon>Flavobacteriia</taxon>
        <taxon>Flavobacteriales</taxon>
        <taxon>Flavobacteriaceae</taxon>
        <taxon>Leeuwenhoekiella</taxon>
    </lineage>
</organism>
<dbReference type="PANTHER" id="PTHR43301:SF3">
    <property type="entry name" value="ARABINAN ENDO-1,5-ALPHA-L-ARABINOSIDASE A-RELATED"/>
    <property type="match status" value="1"/>
</dbReference>
<dbReference type="CDD" id="cd08983">
    <property type="entry name" value="GH43_Bt3655-like"/>
    <property type="match status" value="1"/>
</dbReference>
<dbReference type="InterPro" id="IPR023296">
    <property type="entry name" value="Glyco_hydro_beta-prop_sf"/>
</dbReference>
<reference evidence="2 3" key="1">
    <citation type="submission" date="2018-07" db="EMBL/GenBank/DDBJ databases">
        <title>Leeuwenhoekiella genomics.</title>
        <authorList>
            <person name="Tahon G."/>
            <person name="Willems A."/>
        </authorList>
    </citation>
    <scope>NUCLEOTIDE SEQUENCE [LARGE SCALE GENOMIC DNA]</scope>
    <source>
        <strain evidence="2 3">R-50232</strain>
    </source>
</reference>
<proteinExistence type="predicted"/>
<gene>
    <name evidence="2" type="ORF">DSM04_101529</name>
</gene>
<dbReference type="Gene3D" id="2.115.10.20">
    <property type="entry name" value="Glycosyl hydrolase domain, family 43"/>
    <property type="match status" value="1"/>
</dbReference>
<feature type="signal peptide" evidence="1">
    <location>
        <begin position="1"/>
        <end position="16"/>
    </location>
</feature>
<dbReference type="RefSeq" id="WP_128759891.1">
    <property type="nucleotide sequence ID" value="NZ_QOVI01000001.1"/>
</dbReference>
<dbReference type="Proteomes" id="UP000289821">
    <property type="component" value="Unassembled WGS sequence"/>
</dbReference>
<evidence type="ECO:0000313" key="2">
    <source>
        <dbReference type="EMBL" id="RXG18336.1"/>
    </source>
</evidence>
<keyword evidence="1" id="KW-0732">Signal</keyword>